<evidence type="ECO:0000313" key="5">
    <source>
        <dbReference type="Proteomes" id="UP000321408"/>
    </source>
</evidence>
<dbReference type="EMBL" id="CP042905">
    <property type="protein sequence ID" value="QEE18128.1"/>
    <property type="molecule type" value="Genomic_DNA"/>
</dbReference>
<reference evidence="4 5" key="2">
    <citation type="journal article" date="2024" name="Int. J. Syst. Evol. Microbiol.">
        <title>Promethearchaeum syntrophicum gen. nov., sp. nov., an anaerobic, obligately syntrophic archaeon, the first isolate of the lineage 'Asgard' archaea, and proposal of the new archaeal phylum Promethearchaeota phyl. nov. and kingdom Promethearchaeati regn. nov.</title>
        <authorList>
            <person name="Imachi H."/>
            <person name="Nobu M.K."/>
            <person name="Kato S."/>
            <person name="Takaki Y."/>
            <person name="Miyazaki M."/>
            <person name="Miyata M."/>
            <person name="Ogawara M."/>
            <person name="Saito Y."/>
            <person name="Sakai S."/>
            <person name="Tahara Y.O."/>
            <person name="Takano Y."/>
            <person name="Tasumi E."/>
            <person name="Uematsu K."/>
            <person name="Yoshimura T."/>
            <person name="Itoh T."/>
            <person name="Ohkuma M."/>
            <person name="Takai K."/>
        </authorList>
    </citation>
    <scope>NUCLEOTIDE SEQUENCE [LARGE SCALE GENOMIC DNA]</scope>
    <source>
        <strain evidence="4 5">MK-D1</strain>
    </source>
</reference>
<dbReference type="OrthoDB" id="312635at2157"/>
<evidence type="ECO:0000256" key="3">
    <source>
        <dbReference type="ARBA" id="ARBA00023315"/>
    </source>
</evidence>
<dbReference type="InterPro" id="IPR028345">
    <property type="entry name" value="Antibiotic_NAT-like"/>
</dbReference>
<evidence type="ECO:0000256" key="2">
    <source>
        <dbReference type="ARBA" id="ARBA00022679"/>
    </source>
</evidence>
<organism evidence="4 5">
    <name type="scientific">Promethearchaeum syntrophicum</name>
    <dbReference type="NCBI Taxonomy" id="2594042"/>
    <lineage>
        <taxon>Archaea</taxon>
        <taxon>Promethearchaeati</taxon>
        <taxon>Promethearchaeota</taxon>
        <taxon>Promethearchaeia</taxon>
        <taxon>Promethearchaeales</taxon>
        <taxon>Promethearchaeaceae</taxon>
        <taxon>Promethearchaeum</taxon>
    </lineage>
</organism>
<evidence type="ECO:0000256" key="1">
    <source>
        <dbReference type="ARBA" id="ARBA00006383"/>
    </source>
</evidence>
<dbReference type="Pfam" id="PF02522">
    <property type="entry name" value="Antibiotic_NAT"/>
    <property type="match status" value="1"/>
</dbReference>
<proteinExistence type="inferred from homology"/>
<dbReference type="AlphaFoldDB" id="A0A5B9DFR6"/>
<dbReference type="PANTHER" id="PTHR11104">
    <property type="entry name" value="AMINOGLYCOSIDE N3-ACETYLTRANSFERASE"/>
    <property type="match status" value="1"/>
</dbReference>
<dbReference type="InterPro" id="IPR003679">
    <property type="entry name" value="Amioglycoside_AcTrfase"/>
</dbReference>
<evidence type="ECO:0000313" key="4">
    <source>
        <dbReference type="EMBL" id="QEE18128.1"/>
    </source>
</evidence>
<accession>A0A5B9DFR6</accession>
<sequence>MDHWKKEGLIVRNTEKPNTINTLISDFERIGLKPGDVILVHSSLSKLGWTVGGPVAVIKALQTVITKEGTLIMPSFTTENSNPVIWHFPPVPKEWWQIIKDNQPAYNPRYSSTRAMGRIAETFRTFPGVLRSAHPQESFCAWGKLAEFITRNHVVSPVFGNDCPLSKIYGLKGKVVLLGVNHGNNTSLHLAEFRAQLPNQPKEIQGAAMSVDGVRKWIEWEDLVYDDDDFVTVGEAFENTIKYNPAKVGQATCKILPQHEIIDFAIEWFKRNRKYEKKTV</sequence>
<comment type="similarity">
    <text evidence="1">Belongs to the antibiotic N-acetyltransferase family.</text>
</comment>
<dbReference type="RefSeq" id="WP_147665133.1">
    <property type="nucleotide sequence ID" value="NZ_CP042905.2"/>
</dbReference>
<keyword evidence="5" id="KW-1185">Reference proteome</keyword>
<keyword evidence="3" id="KW-0012">Acyltransferase</keyword>
<dbReference type="GeneID" id="41331931"/>
<reference evidence="4 5" key="1">
    <citation type="journal article" date="2020" name="Nature">
        <title>Isolation of an archaeon at the prokaryote-eukaryote interface.</title>
        <authorList>
            <person name="Imachi H."/>
            <person name="Nobu M.K."/>
            <person name="Nakahara N."/>
            <person name="Morono Y."/>
            <person name="Ogawara M."/>
            <person name="Takaki Y."/>
            <person name="Takano Y."/>
            <person name="Uematsu K."/>
            <person name="Ikuta T."/>
            <person name="Ito M."/>
            <person name="Matsui Y."/>
            <person name="Miyazaki M."/>
            <person name="Murata K."/>
            <person name="Saito Y."/>
            <person name="Sakai S."/>
            <person name="Song C."/>
            <person name="Tasumi E."/>
            <person name="Yamanaka Y."/>
            <person name="Yamaguchi T."/>
            <person name="Kamagata Y."/>
            <person name="Tamaki H."/>
            <person name="Takai K."/>
        </authorList>
    </citation>
    <scope>NUCLEOTIDE SEQUENCE [LARGE SCALE GENOMIC DNA]</scope>
    <source>
        <strain evidence="4 5">MK-D1</strain>
    </source>
</reference>
<dbReference type="Proteomes" id="UP000321408">
    <property type="component" value="Chromosome"/>
</dbReference>
<dbReference type="GO" id="GO:0046677">
    <property type="term" value="P:response to antibiotic"/>
    <property type="evidence" value="ECO:0007669"/>
    <property type="project" value="InterPro"/>
</dbReference>
<gene>
    <name evidence="4" type="ORF">DSAG12_03966</name>
</gene>
<keyword evidence="2" id="KW-0808">Transferase</keyword>
<name>A0A5B9DFR6_9ARCH</name>
<dbReference type="KEGG" id="psyt:DSAG12_03966"/>
<dbReference type="PANTHER" id="PTHR11104:SF0">
    <property type="entry name" value="SPBETA PROPHAGE-DERIVED AMINOGLYCOSIDE N(3')-ACETYLTRANSFERASE-LIKE PROTEIN YOKD"/>
    <property type="match status" value="1"/>
</dbReference>
<dbReference type="GO" id="GO:0008080">
    <property type="term" value="F:N-acetyltransferase activity"/>
    <property type="evidence" value="ECO:0007669"/>
    <property type="project" value="InterPro"/>
</dbReference>
<dbReference type="SUPFAM" id="SSF110710">
    <property type="entry name" value="TTHA0583/YokD-like"/>
    <property type="match status" value="1"/>
</dbReference>
<protein>
    <submittedName>
        <fullName evidence="4">Aminoglycoside N(3)-acetyltransferase</fullName>
    </submittedName>
</protein>